<name>A0A9W7JKN4_HIBTR</name>
<accession>A0A9W7JKN4</accession>
<dbReference type="PANTHER" id="PTHR34663:SF11">
    <property type="entry name" value="DERMOKINE-LIKE"/>
    <property type="match status" value="1"/>
</dbReference>
<comment type="caution">
    <text evidence="3">The sequence shown here is derived from an EMBL/GenBank/DDBJ whole genome shotgun (WGS) entry which is preliminary data.</text>
</comment>
<gene>
    <name evidence="3" type="ORF">HRI_005202600</name>
</gene>
<feature type="signal peptide" evidence="2">
    <location>
        <begin position="1"/>
        <end position="25"/>
    </location>
</feature>
<proteinExistence type="predicted"/>
<dbReference type="GO" id="GO:0045087">
    <property type="term" value="P:innate immune response"/>
    <property type="evidence" value="ECO:0007669"/>
    <property type="project" value="InterPro"/>
</dbReference>
<dbReference type="Proteomes" id="UP001165190">
    <property type="component" value="Unassembled WGS sequence"/>
</dbReference>
<evidence type="ECO:0000256" key="2">
    <source>
        <dbReference type="SAM" id="SignalP"/>
    </source>
</evidence>
<evidence type="ECO:0000313" key="4">
    <source>
        <dbReference type="Proteomes" id="UP001165190"/>
    </source>
</evidence>
<keyword evidence="2" id="KW-0732">Signal</keyword>
<dbReference type="PANTHER" id="PTHR34663">
    <property type="entry name" value="OS06G0637400 PROTEIN"/>
    <property type="match status" value="1"/>
</dbReference>
<feature type="chain" id="PRO_5040844991" evidence="2">
    <location>
        <begin position="26"/>
        <end position="101"/>
    </location>
</feature>
<dbReference type="InterPro" id="IPR044700">
    <property type="entry name" value="PIP2/PIPL1"/>
</dbReference>
<keyword evidence="4" id="KW-1185">Reference proteome</keyword>
<evidence type="ECO:0000313" key="3">
    <source>
        <dbReference type="EMBL" id="GMJ15334.1"/>
    </source>
</evidence>
<dbReference type="AlphaFoldDB" id="A0A9W7JKN4"/>
<dbReference type="EMBL" id="BSYR01000077">
    <property type="protein sequence ID" value="GMJ15334.1"/>
    <property type="molecule type" value="Genomic_DNA"/>
</dbReference>
<reference evidence="3" key="1">
    <citation type="submission" date="2023-05" db="EMBL/GenBank/DDBJ databases">
        <title>Genome and transcriptome analyses reveal genes involved in the formation of fine ridges on petal epidermal cells in Hibiscus trionum.</title>
        <authorList>
            <person name="Koshimizu S."/>
            <person name="Masuda S."/>
            <person name="Ishii T."/>
            <person name="Shirasu K."/>
            <person name="Hoshino A."/>
            <person name="Arita M."/>
        </authorList>
    </citation>
    <scope>NUCLEOTIDE SEQUENCE</scope>
    <source>
        <strain evidence="3">Hamamatsu line</strain>
    </source>
</reference>
<organism evidence="3 4">
    <name type="scientific">Hibiscus trionum</name>
    <name type="common">Flower of an hour</name>
    <dbReference type="NCBI Taxonomy" id="183268"/>
    <lineage>
        <taxon>Eukaryota</taxon>
        <taxon>Viridiplantae</taxon>
        <taxon>Streptophyta</taxon>
        <taxon>Embryophyta</taxon>
        <taxon>Tracheophyta</taxon>
        <taxon>Spermatophyta</taxon>
        <taxon>Magnoliopsida</taxon>
        <taxon>eudicotyledons</taxon>
        <taxon>Gunneridae</taxon>
        <taxon>Pentapetalae</taxon>
        <taxon>rosids</taxon>
        <taxon>malvids</taxon>
        <taxon>Malvales</taxon>
        <taxon>Malvaceae</taxon>
        <taxon>Malvoideae</taxon>
        <taxon>Hibiscus</taxon>
    </lineage>
</organism>
<dbReference type="GO" id="GO:0050793">
    <property type="term" value="P:regulation of developmental process"/>
    <property type="evidence" value="ECO:0007669"/>
    <property type="project" value="InterPro"/>
</dbReference>
<sequence length="101" mass="10318">MAGNFKSFFFVLFLLTSLLFSISSAARPLNDIKGNSETKWMEVFLDGLNLEGIKTGGPSPGGKGHAFTVVVTNSGPSAGGKGHSFADAVTNSGPSSGGKGH</sequence>
<dbReference type="OrthoDB" id="1936010at2759"/>
<feature type="region of interest" description="Disordered" evidence="1">
    <location>
        <begin position="78"/>
        <end position="101"/>
    </location>
</feature>
<evidence type="ECO:0000256" key="1">
    <source>
        <dbReference type="SAM" id="MobiDB-lite"/>
    </source>
</evidence>
<protein>
    <submittedName>
        <fullName evidence="3">Uncharacterized protein</fullName>
    </submittedName>
</protein>